<evidence type="ECO:0000256" key="6">
    <source>
        <dbReference type="ARBA" id="ARBA00022692"/>
    </source>
</evidence>
<dbReference type="Gramene" id="PSS09504">
    <property type="protein sequence ID" value="PSS09504"/>
    <property type="gene ID" value="CEY00_Acc16527"/>
</dbReference>
<evidence type="ECO:0000259" key="17">
    <source>
        <dbReference type="PROSITE" id="PS50089"/>
    </source>
</evidence>
<keyword evidence="10" id="KW-0862">Zinc</keyword>
<dbReference type="EC" id="2.3.2.27" evidence="4"/>
<dbReference type="STRING" id="1590841.A0A2R6QJC0"/>
<dbReference type="SMART" id="SM00184">
    <property type="entry name" value="RING"/>
    <property type="match status" value="1"/>
</dbReference>
<keyword evidence="5" id="KW-0808">Transferase</keyword>
<evidence type="ECO:0000256" key="8">
    <source>
        <dbReference type="ARBA" id="ARBA00022771"/>
    </source>
</evidence>
<dbReference type="OMA" id="VFPSARQ"/>
<keyword evidence="6 16" id="KW-0812">Transmembrane</keyword>
<evidence type="ECO:0000256" key="4">
    <source>
        <dbReference type="ARBA" id="ARBA00012483"/>
    </source>
</evidence>
<dbReference type="PANTHER" id="PTHR46913:SF1">
    <property type="entry name" value="RING-H2 FINGER PROTEIN ATL16"/>
    <property type="match status" value="1"/>
</dbReference>
<evidence type="ECO:0000313" key="18">
    <source>
        <dbReference type="EMBL" id="PSS09504.1"/>
    </source>
</evidence>
<dbReference type="GO" id="GO:0016567">
    <property type="term" value="P:protein ubiquitination"/>
    <property type="evidence" value="ECO:0007669"/>
    <property type="project" value="InterPro"/>
</dbReference>
<dbReference type="GO" id="GO:0061630">
    <property type="term" value="F:ubiquitin protein ligase activity"/>
    <property type="evidence" value="ECO:0007669"/>
    <property type="project" value="UniProtKB-EC"/>
</dbReference>
<dbReference type="OrthoDB" id="8062037at2759"/>
<keyword evidence="12 16" id="KW-0472">Membrane</keyword>
<keyword evidence="7" id="KW-0479">Metal-binding</keyword>
<evidence type="ECO:0000256" key="5">
    <source>
        <dbReference type="ARBA" id="ARBA00022679"/>
    </source>
</evidence>
<dbReference type="SUPFAM" id="SSF57850">
    <property type="entry name" value="RING/U-box"/>
    <property type="match status" value="1"/>
</dbReference>
<evidence type="ECO:0000256" key="13">
    <source>
        <dbReference type="ARBA" id="ARBA00024209"/>
    </source>
</evidence>
<proteinExistence type="inferred from homology"/>
<comment type="subcellular location">
    <subcellularLocation>
        <location evidence="2">Membrane</location>
        <topology evidence="2">Single-pass membrane protein</topology>
    </subcellularLocation>
</comment>
<protein>
    <recommendedName>
        <fullName evidence="4">RING-type E3 ubiquitin transferase</fullName>
        <ecNumber evidence="4">2.3.2.27</ecNumber>
    </recommendedName>
</protein>
<evidence type="ECO:0000256" key="15">
    <source>
        <dbReference type="SAM" id="MobiDB-lite"/>
    </source>
</evidence>
<evidence type="ECO:0000256" key="10">
    <source>
        <dbReference type="ARBA" id="ARBA00022833"/>
    </source>
</evidence>
<evidence type="ECO:0000256" key="12">
    <source>
        <dbReference type="ARBA" id="ARBA00023136"/>
    </source>
</evidence>
<dbReference type="InterPro" id="IPR001841">
    <property type="entry name" value="Znf_RING"/>
</dbReference>
<dbReference type="GO" id="GO:0016020">
    <property type="term" value="C:membrane"/>
    <property type="evidence" value="ECO:0007669"/>
    <property type="project" value="UniProtKB-SubCell"/>
</dbReference>
<comment type="pathway">
    <text evidence="3">Protein modification; protein ubiquitination.</text>
</comment>
<dbReference type="PANTHER" id="PTHR46913">
    <property type="entry name" value="RING-H2 FINGER PROTEIN ATL16"/>
    <property type="match status" value="1"/>
</dbReference>
<comment type="catalytic activity">
    <reaction evidence="1">
        <text>S-ubiquitinyl-[E2 ubiquitin-conjugating enzyme]-L-cysteine + [acceptor protein]-L-lysine = [E2 ubiquitin-conjugating enzyme]-L-cysteine + N(6)-ubiquitinyl-[acceptor protein]-L-lysine.</text>
        <dbReference type="EC" id="2.3.2.27"/>
    </reaction>
</comment>
<keyword evidence="11 16" id="KW-1133">Transmembrane helix</keyword>
<evidence type="ECO:0000256" key="11">
    <source>
        <dbReference type="ARBA" id="ARBA00022989"/>
    </source>
</evidence>
<reference evidence="19" key="2">
    <citation type="journal article" date="2018" name="BMC Genomics">
        <title>A manually annotated Actinidia chinensis var. chinensis (kiwifruit) genome highlights the challenges associated with draft genomes and gene prediction in plants.</title>
        <authorList>
            <person name="Pilkington S.M."/>
            <person name="Crowhurst R."/>
            <person name="Hilario E."/>
            <person name="Nardozza S."/>
            <person name="Fraser L."/>
            <person name="Peng Y."/>
            <person name="Gunaseelan K."/>
            <person name="Simpson R."/>
            <person name="Tahir J."/>
            <person name="Deroles S.C."/>
            <person name="Templeton K."/>
            <person name="Luo Z."/>
            <person name="Davy M."/>
            <person name="Cheng C."/>
            <person name="McNeilage M."/>
            <person name="Scaglione D."/>
            <person name="Liu Y."/>
            <person name="Zhang Q."/>
            <person name="Datson P."/>
            <person name="De Silva N."/>
            <person name="Gardiner S.E."/>
            <person name="Bassett H."/>
            <person name="Chagne D."/>
            <person name="McCallum J."/>
            <person name="Dzierzon H."/>
            <person name="Deng C."/>
            <person name="Wang Y.Y."/>
            <person name="Barron L."/>
            <person name="Manako K."/>
            <person name="Bowen J."/>
            <person name="Foster T.M."/>
            <person name="Erridge Z.A."/>
            <person name="Tiffin H."/>
            <person name="Waite C.N."/>
            <person name="Davies K.M."/>
            <person name="Grierson E.P."/>
            <person name="Laing W.A."/>
            <person name="Kirk R."/>
            <person name="Chen X."/>
            <person name="Wood M."/>
            <person name="Montefiori M."/>
            <person name="Brummell D.A."/>
            <person name="Schwinn K.E."/>
            <person name="Catanach A."/>
            <person name="Fullerton C."/>
            <person name="Li D."/>
            <person name="Meiyalaghan S."/>
            <person name="Nieuwenhuizen N."/>
            <person name="Read N."/>
            <person name="Prakash R."/>
            <person name="Hunter D."/>
            <person name="Zhang H."/>
            <person name="McKenzie M."/>
            <person name="Knabel M."/>
            <person name="Harris A."/>
            <person name="Allan A.C."/>
            <person name="Gleave A."/>
            <person name="Chen A."/>
            <person name="Janssen B.J."/>
            <person name="Plunkett B."/>
            <person name="Ampomah-Dwamena C."/>
            <person name="Voogd C."/>
            <person name="Leif D."/>
            <person name="Lafferty D."/>
            <person name="Souleyre E.J.F."/>
            <person name="Varkonyi-Gasic E."/>
            <person name="Gambi F."/>
            <person name="Hanley J."/>
            <person name="Yao J.L."/>
            <person name="Cheung J."/>
            <person name="David K.M."/>
            <person name="Warren B."/>
            <person name="Marsh K."/>
            <person name="Snowden K.C."/>
            <person name="Lin-Wang K."/>
            <person name="Brian L."/>
            <person name="Martinez-Sanchez M."/>
            <person name="Wang M."/>
            <person name="Ileperuma N."/>
            <person name="Macnee N."/>
            <person name="Campin R."/>
            <person name="McAtee P."/>
            <person name="Drummond R.S.M."/>
            <person name="Espley R.V."/>
            <person name="Ireland H.S."/>
            <person name="Wu R."/>
            <person name="Atkinson R.G."/>
            <person name="Karunairetnam S."/>
            <person name="Bulley S."/>
            <person name="Chunkath S."/>
            <person name="Hanley Z."/>
            <person name="Storey R."/>
            <person name="Thrimawithana A.H."/>
            <person name="Thomson S."/>
            <person name="David C."/>
            <person name="Testolin R."/>
            <person name="Huang H."/>
            <person name="Hellens R.P."/>
            <person name="Schaffer R.J."/>
        </authorList>
    </citation>
    <scope>NUCLEOTIDE SEQUENCE [LARGE SCALE GENOMIC DNA]</scope>
    <source>
        <strain evidence="19">cv. Red5</strain>
    </source>
</reference>
<dbReference type="Pfam" id="PF13639">
    <property type="entry name" value="zf-RING_2"/>
    <property type="match status" value="1"/>
</dbReference>
<evidence type="ECO:0000313" key="19">
    <source>
        <dbReference type="Proteomes" id="UP000241394"/>
    </source>
</evidence>
<dbReference type="GO" id="GO:0008270">
    <property type="term" value="F:zinc ion binding"/>
    <property type="evidence" value="ECO:0007669"/>
    <property type="project" value="UniProtKB-KW"/>
</dbReference>
<dbReference type="EMBL" id="NKQK01000015">
    <property type="protein sequence ID" value="PSS09504.1"/>
    <property type="molecule type" value="Genomic_DNA"/>
</dbReference>
<evidence type="ECO:0000256" key="9">
    <source>
        <dbReference type="ARBA" id="ARBA00022786"/>
    </source>
</evidence>
<evidence type="ECO:0000256" key="2">
    <source>
        <dbReference type="ARBA" id="ARBA00004167"/>
    </source>
</evidence>
<name>A0A2R6QJC0_ACTCC</name>
<evidence type="ECO:0000256" key="7">
    <source>
        <dbReference type="ARBA" id="ARBA00022723"/>
    </source>
</evidence>
<keyword evidence="8 14" id="KW-0863">Zinc-finger</keyword>
<reference evidence="18 19" key="1">
    <citation type="submission" date="2017-07" db="EMBL/GenBank/DDBJ databases">
        <title>An improved, manually edited Actinidia chinensis var. chinensis (kiwifruit) genome highlights the challenges associated with draft genomes and gene prediction in plants.</title>
        <authorList>
            <person name="Pilkington S."/>
            <person name="Crowhurst R."/>
            <person name="Hilario E."/>
            <person name="Nardozza S."/>
            <person name="Fraser L."/>
            <person name="Peng Y."/>
            <person name="Gunaseelan K."/>
            <person name="Simpson R."/>
            <person name="Tahir J."/>
            <person name="Deroles S."/>
            <person name="Templeton K."/>
            <person name="Luo Z."/>
            <person name="Davy M."/>
            <person name="Cheng C."/>
            <person name="Mcneilage M."/>
            <person name="Scaglione D."/>
            <person name="Liu Y."/>
            <person name="Zhang Q."/>
            <person name="Datson P."/>
            <person name="De Silva N."/>
            <person name="Gardiner S."/>
            <person name="Bassett H."/>
            <person name="Chagne D."/>
            <person name="Mccallum J."/>
            <person name="Dzierzon H."/>
            <person name="Deng C."/>
            <person name="Wang Y.-Y."/>
            <person name="Barron N."/>
            <person name="Manako K."/>
            <person name="Bowen J."/>
            <person name="Foster T."/>
            <person name="Erridge Z."/>
            <person name="Tiffin H."/>
            <person name="Waite C."/>
            <person name="Davies K."/>
            <person name="Grierson E."/>
            <person name="Laing W."/>
            <person name="Kirk R."/>
            <person name="Chen X."/>
            <person name="Wood M."/>
            <person name="Montefiori M."/>
            <person name="Brummell D."/>
            <person name="Schwinn K."/>
            <person name="Catanach A."/>
            <person name="Fullerton C."/>
            <person name="Li D."/>
            <person name="Meiyalaghan S."/>
            <person name="Nieuwenhuizen N."/>
            <person name="Read N."/>
            <person name="Prakash R."/>
            <person name="Hunter D."/>
            <person name="Zhang H."/>
            <person name="Mckenzie M."/>
            <person name="Knabel M."/>
            <person name="Harris A."/>
            <person name="Allan A."/>
            <person name="Chen A."/>
            <person name="Janssen B."/>
            <person name="Plunkett B."/>
            <person name="Dwamena C."/>
            <person name="Voogd C."/>
            <person name="Leif D."/>
            <person name="Lafferty D."/>
            <person name="Souleyre E."/>
            <person name="Varkonyi-Gasic E."/>
            <person name="Gambi F."/>
            <person name="Hanley J."/>
            <person name="Yao J.-L."/>
            <person name="Cheung J."/>
            <person name="David K."/>
            <person name="Warren B."/>
            <person name="Marsh K."/>
            <person name="Snowden K."/>
            <person name="Lin-Wang K."/>
            <person name="Brian L."/>
            <person name="Martinez-Sanchez M."/>
            <person name="Wang M."/>
            <person name="Ileperuma N."/>
            <person name="Macnee N."/>
            <person name="Campin R."/>
            <person name="Mcatee P."/>
            <person name="Drummond R."/>
            <person name="Espley R."/>
            <person name="Ireland H."/>
            <person name="Wu R."/>
            <person name="Atkinson R."/>
            <person name="Karunairetnam S."/>
            <person name="Bulley S."/>
            <person name="Chunkath S."/>
            <person name="Hanley Z."/>
            <person name="Storey R."/>
            <person name="Thrimawithana A."/>
            <person name="Thomson S."/>
            <person name="David C."/>
            <person name="Testolin R."/>
        </authorList>
    </citation>
    <scope>NUCLEOTIDE SEQUENCE [LARGE SCALE GENOMIC DNA]</scope>
    <source>
        <strain evidence="19">cv. Red5</strain>
        <tissue evidence="18">Young leaf</tissue>
    </source>
</reference>
<dbReference type="InterPro" id="IPR044600">
    <property type="entry name" value="ATL1/ATL16-like"/>
</dbReference>
<evidence type="ECO:0000256" key="16">
    <source>
        <dbReference type="SAM" id="Phobius"/>
    </source>
</evidence>
<dbReference type="Gene3D" id="3.30.40.10">
    <property type="entry name" value="Zinc/RING finger domain, C3HC4 (zinc finger)"/>
    <property type="match status" value="1"/>
</dbReference>
<feature type="region of interest" description="Disordered" evidence="15">
    <location>
        <begin position="236"/>
        <end position="260"/>
    </location>
</feature>
<comment type="similarity">
    <text evidence="13">Belongs to the RING-type zinc finger family. ATL subfamily.</text>
</comment>
<gene>
    <name evidence="18" type="ORF">CEY00_Acc16527</name>
</gene>
<feature type="compositionally biased region" description="Basic and acidic residues" evidence="15">
    <location>
        <begin position="240"/>
        <end position="249"/>
    </location>
</feature>
<dbReference type="InterPro" id="IPR013083">
    <property type="entry name" value="Znf_RING/FYVE/PHD"/>
</dbReference>
<dbReference type="PROSITE" id="PS50089">
    <property type="entry name" value="ZF_RING_2"/>
    <property type="match status" value="1"/>
</dbReference>
<keyword evidence="19" id="KW-1185">Reference proteome</keyword>
<sequence length="260" mass="28421">MPSSSDSPGQSSDAVSSFLHTIFSYNGNILLAAIVSLLLVILFVLLLHVYVKWFLSQARHRRRRSVSVSHVLGPARFHHFNTLAFDTAFSSSPTKGLEASAIDSIPLFVYESYHHKNGLECVICLSLFEEGEVGRLLPKCGHGFHSECIDMWLRSHSSCPICRGPVVPVGKSNGEEIDLVSNNVILDSINEEPALEIVVEVPNSDENEVVVISDSLSACSSSSSLSSQAATLGGSLKRMLSRDRSERKIHPSSNFDESNH</sequence>
<evidence type="ECO:0000256" key="3">
    <source>
        <dbReference type="ARBA" id="ARBA00004906"/>
    </source>
</evidence>
<dbReference type="AlphaFoldDB" id="A0A2R6QJC0"/>
<evidence type="ECO:0000256" key="14">
    <source>
        <dbReference type="PROSITE-ProRule" id="PRU00175"/>
    </source>
</evidence>
<organism evidence="18 19">
    <name type="scientific">Actinidia chinensis var. chinensis</name>
    <name type="common">Chinese soft-hair kiwi</name>
    <dbReference type="NCBI Taxonomy" id="1590841"/>
    <lineage>
        <taxon>Eukaryota</taxon>
        <taxon>Viridiplantae</taxon>
        <taxon>Streptophyta</taxon>
        <taxon>Embryophyta</taxon>
        <taxon>Tracheophyta</taxon>
        <taxon>Spermatophyta</taxon>
        <taxon>Magnoliopsida</taxon>
        <taxon>eudicotyledons</taxon>
        <taxon>Gunneridae</taxon>
        <taxon>Pentapetalae</taxon>
        <taxon>asterids</taxon>
        <taxon>Ericales</taxon>
        <taxon>Actinidiaceae</taxon>
        <taxon>Actinidia</taxon>
    </lineage>
</organism>
<feature type="domain" description="RING-type" evidence="17">
    <location>
        <begin position="121"/>
        <end position="163"/>
    </location>
</feature>
<feature type="compositionally biased region" description="Polar residues" evidence="15">
    <location>
        <begin position="251"/>
        <end position="260"/>
    </location>
</feature>
<accession>A0A2R6QJC0</accession>
<keyword evidence="9" id="KW-0833">Ubl conjugation pathway</keyword>
<evidence type="ECO:0000256" key="1">
    <source>
        <dbReference type="ARBA" id="ARBA00000900"/>
    </source>
</evidence>
<dbReference type="CDD" id="cd16461">
    <property type="entry name" value="RING-H2_EL5-like"/>
    <property type="match status" value="1"/>
</dbReference>
<dbReference type="InParanoid" id="A0A2R6QJC0"/>
<dbReference type="Proteomes" id="UP000241394">
    <property type="component" value="Chromosome LG15"/>
</dbReference>
<feature type="transmembrane region" description="Helical" evidence="16">
    <location>
        <begin position="29"/>
        <end position="55"/>
    </location>
</feature>
<comment type="caution">
    <text evidence="18">The sequence shown here is derived from an EMBL/GenBank/DDBJ whole genome shotgun (WGS) entry which is preliminary data.</text>
</comment>